<dbReference type="Pfam" id="PF02637">
    <property type="entry name" value="GatB_Yqey"/>
    <property type="match status" value="1"/>
</dbReference>
<keyword evidence="4 11" id="KW-0436">Ligase</keyword>
<dbReference type="NCBIfam" id="NF004014">
    <property type="entry name" value="PRK05477.1-4"/>
    <property type="match status" value="1"/>
</dbReference>
<dbReference type="EC" id="6.3.5.-" evidence="11"/>
<keyword evidence="5 11" id="KW-0547">Nucleotide-binding</keyword>
<dbReference type="Pfam" id="PF02934">
    <property type="entry name" value="GatB_N"/>
    <property type="match status" value="1"/>
</dbReference>
<evidence type="ECO:0000256" key="7">
    <source>
        <dbReference type="ARBA" id="ARBA00022917"/>
    </source>
</evidence>
<keyword evidence="6 11" id="KW-0067">ATP-binding</keyword>
<dbReference type="PANTHER" id="PTHR11659:SF0">
    <property type="entry name" value="GLUTAMYL-TRNA(GLN) AMIDOTRANSFERASE SUBUNIT B, MITOCHONDRIAL"/>
    <property type="match status" value="1"/>
</dbReference>
<evidence type="ECO:0000256" key="3">
    <source>
        <dbReference type="ARBA" id="ARBA00016923"/>
    </source>
</evidence>
<gene>
    <name evidence="11 13" type="primary">gatB</name>
    <name evidence="13" type="ORF">KK060_00005</name>
</gene>
<accession>A0ABS5VJK3</accession>
<evidence type="ECO:0000256" key="8">
    <source>
        <dbReference type="ARBA" id="ARBA00024799"/>
    </source>
</evidence>
<name>A0ABS5VJK3_9BACT</name>
<comment type="function">
    <text evidence="8 11">Allows the formation of correctly charged Asn-tRNA(Asn) or Gln-tRNA(Gln) through the transamidation of misacylated Asp-tRNA(Asn) or Glu-tRNA(Gln) in organisms which lack either or both of asparaginyl-tRNA or glutaminyl-tRNA synthetases. The reaction takes place in the presence of glutamine and ATP through an activated phospho-Asp-tRNA(Asn) or phospho-Glu-tRNA(Gln).</text>
</comment>
<dbReference type="InterPro" id="IPR003789">
    <property type="entry name" value="Asn/Gln_tRNA_amidoTrase-B-like"/>
</dbReference>
<evidence type="ECO:0000256" key="1">
    <source>
        <dbReference type="ARBA" id="ARBA00005306"/>
    </source>
</evidence>
<keyword evidence="7 11" id="KW-0648">Protein biosynthesis</keyword>
<dbReference type="NCBIfam" id="TIGR00133">
    <property type="entry name" value="gatB"/>
    <property type="match status" value="1"/>
</dbReference>
<dbReference type="Proteomes" id="UP000772618">
    <property type="component" value="Unassembled WGS sequence"/>
</dbReference>
<dbReference type="SUPFAM" id="SSF55931">
    <property type="entry name" value="Glutamine synthetase/guanido kinase"/>
    <property type="match status" value="1"/>
</dbReference>
<dbReference type="SMART" id="SM00845">
    <property type="entry name" value="GatB_Yqey"/>
    <property type="match status" value="1"/>
</dbReference>
<dbReference type="InterPro" id="IPR006075">
    <property type="entry name" value="Asn/Gln-tRNA_Trfase_suB/E_cat"/>
</dbReference>
<dbReference type="SUPFAM" id="SSF89095">
    <property type="entry name" value="GatB/YqeY motif"/>
    <property type="match status" value="1"/>
</dbReference>
<evidence type="ECO:0000313" key="14">
    <source>
        <dbReference type="Proteomes" id="UP000772618"/>
    </source>
</evidence>
<dbReference type="Gene3D" id="1.10.10.410">
    <property type="match status" value="1"/>
</dbReference>
<dbReference type="InterPro" id="IPR017958">
    <property type="entry name" value="Gln-tRNA_amidoTrfase_suB_CS"/>
</dbReference>
<comment type="similarity">
    <text evidence="1 11">Belongs to the GatB/GatE family. GatB subfamily.</text>
</comment>
<comment type="catalytic activity">
    <reaction evidence="9 11">
        <text>L-aspartyl-tRNA(Asn) + L-glutamine + ATP + H2O = L-asparaginyl-tRNA(Asn) + L-glutamate + ADP + phosphate + 2 H(+)</text>
        <dbReference type="Rhea" id="RHEA:14513"/>
        <dbReference type="Rhea" id="RHEA-COMP:9674"/>
        <dbReference type="Rhea" id="RHEA-COMP:9677"/>
        <dbReference type="ChEBI" id="CHEBI:15377"/>
        <dbReference type="ChEBI" id="CHEBI:15378"/>
        <dbReference type="ChEBI" id="CHEBI:29985"/>
        <dbReference type="ChEBI" id="CHEBI:30616"/>
        <dbReference type="ChEBI" id="CHEBI:43474"/>
        <dbReference type="ChEBI" id="CHEBI:58359"/>
        <dbReference type="ChEBI" id="CHEBI:78515"/>
        <dbReference type="ChEBI" id="CHEBI:78516"/>
        <dbReference type="ChEBI" id="CHEBI:456216"/>
    </reaction>
</comment>
<dbReference type="InterPro" id="IPR018027">
    <property type="entry name" value="Asn/Gln_amidotransferase"/>
</dbReference>
<evidence type="ECO:0000256" key="6">
    <source>
        <dbReference type="ARBA" id="ARBA00022840"/>
    </source>
</evidence>
<dbReference type="HAMAP" id="MF_00121">
    <property type="entry name" value="GatB"/>
    <property type="match status" value="1"/>
</dbReference>
<evidence type="ECO:0000256" key="5">
    <source>
        <dbReference type="ARBA" id="ARBA00022741"/>
    </source>
</evidence>
<dbReference type="PANTHER" id="PTHR11659">
    <property type="entry name" value="GLUTAMYL-TRNA GLN AMIDOTRANSFERASE SUBUNIT B MITOCHONDRIAL AND PROKARYOTIC PET112-RELATED"/>
    <property type="match status" value="1"/>
</dbReference>
<evidence type="ECO:0000256" key="10">
    <source>
        <dbReference type="ARBA" id="ARBA00047913"/>
    </source>
</evidence>
<comment type="caution">
    <text evidence="13">The sequence shown here is derived from an EMBL/GenBank/DDBJ whole genome shotgun (WGS) entry which is preliminary data.</text>
</comment>
<evidence type="ECO:0000313" key="13">
    <source>
        <dbReference type="EMBL" id="MBT1701638.1"/>
    </source>
</evidence>
<evidence type="ECO:0000256" key="9">
    <source>
        <dbReference type="ARBA" id="ARBA00047380"/>
    </source>
</evidence>
<comment type="subunit">
    <text evidence="2 11">Heterotrimer of A, B and C subunits.</text>
</comment>
<comment type="catalytic activity">
    <reaction evidence="10 11">
        <text>L-glutamyl-tRNA(Gln) + L-glutamine + ATP + H2O = L-glutaminyl-tRNA(Gln) + L-glutamate + ADP + phosphate + H(+)</text>
        <dbReference type="Rhea" id="RHEA:17521"/>
        <dbReference type="Rhea" id="RHEA-COMP:9681"/>
        <dbReference type="Rhea" id="RHEA-COMP:9684"/>
        <dbReference type="ChEBI" id="CHEBI:15377"/>
        <dbReference type="ChEBI" id="CHEBI:15378"/>
        <dbReference type="ChEBI" id="CHEBI:29985"/>
        <dbReference type="ChEBI" id="CHEBI:30616"/>
        <dbReference type="ChEBI" id="CHEBI:43474"/>
        <dbReference type="ChEBI" id="CHEBI:58359"/>
        <dbReference type="ChEBI" id="CHEBI:78520"/>
        <dbReference type="ChEBI" id="CHEBI:78521"/>
        <dbReference type="ChEBI" id="CHEBI:456216"/>
    </reaction>
</comment>
<dbReference type="InterPro" id="IPR014746">
    <property type="entry name" value="Gln_synth/guanido_kin_cat_dom"/>
</dbReference>
<feature type="domain" description="Asn/Gln amidotransferase" evidence="12">
    <location>
        <begin position="333"/>
        <end position="482"/>
    </location>
</feature>
<organism evidence="13 14">
    <name type="scientific">Chryseosolibacter indicus</name>
    <dbReference type="NCBI Taxonomy" id="2782351"/>
    <lineage>
        <taxon>Bacteria</taxon>
        <taxon>Pseudomonadati</taxon>
        <taxon>Bacteroidota</taxon>
        <taxon>Cytophagia</taxon>
        <taxon>Cytophagales</taxon>
        <taxon>Chryseotaleaceae</taxon>
        <taxon>Chryseosolibacter</taxon>
    </lineage>
</organism>
<evidence type="ECO:0000256" key="2">
    <source>
        <dbReference type="ARBA" id="ARBA00011123"/>
    </source>
</evidence>
<sequence length="486" mass="54426">MDKAIRDKYTAVIGLEVHAQLLTKSKIYNADAAAYGNSPNTNVGVITLAHPGVLPKLNKKSIEYAIKMGLACNCEISRFNIFDRKNYFYPDLPKGYQLTQDRTPICKGGYIAISTSNGERNITLNRIHIEEDAGKSIHLENENDTLVDLNRAGVPLIEIVTEPSIRSSEEASALLTEIRKIVRYLEICDGNMEEGSLRCDANVSVMLKDAKEYGKKVEVKNMNSIRNVQRAIDYEIERQIELIESGANITSETRTFDAGSGKTYGMREKEELNDYRYFPDPDLSPLVVSEEWLASIKASMPALPRELVTKYVKSFHLPEYDAQVITDSKDVAHYFEEACQYTVNYKAVSNWVMGTVKSYLNETNSLASDLPVSPKTLAEVINLIDGGKISYTMAQQRLFPALLENSNKVPITLAQELNILQDSSADSILPIVEEVIKEFPLKVEEFKNGKKGIIAMFMGEVMKRSKGKADPKVANELLTKKLKEVQ</sequence>
<dbReference type="RefSeq" id="WP_254151339.1">
    <property type="nucleotide sequence ID" value="NZ_JAHESD010000001.1"/>
</dbReference>
<dbReference type="EMBL" id="JAHESD010000001">
    <property type="protein sequence ID" value="MBT1701638.1"/>
    <property type="molecule type" value="Genomic_DNA"/>
</dbReference>
<dbReference type="NCBIfam" id="NF004012">
    <property type="entry name" value="PRK05477.1-2"/>
    <property type="match status" value="1"/>
</dbReference>
<dbReference type="Gene3D" id="1.10.150.380">
    <property type="entry name" value="GatB domain, N-terminal subdomain"/>
    <property type="match status" value="1"/>
</dbReference>
<dbReference type="InterPro" id="IPR017959">
    <property type="entry name" value="Asn/Gln-tRNA_amidoTrfase_suB/E"/>
</dbReference>
<protein>
    <recommendedName>
        <fullName evidence="3 11">Aspartyl/glutamyl-tRNA(Asn/Gln) amidotransferase subunit B</fullName>
        <shortName evidence="11">Asp/Glu-ADT subunit B</shortName>
        <ecNumber evidence="11">6.3.5.-</ecNumber>
    </recommendedName>
</protein>
<keyword evidence="14" id="KW-1185">Reference proteome</keyword>
<dbReference type="InterPro" id="IPR004413">
    <property type="entry name" value="GatB"/>
</dbReference>
<dbReference type="InterPro" id="IPR042114">
    <property type="entry name" value="GatB_C_1"/>
</dbReference>
<evidence type="ECO:0000256" key="4">
    <source>
        <dbReference type="ARBA" id="ARBA00022598"/>
    </source>
</evidence>
<evidence type="ECO:0000256" key="11">
    <source>
        <dbReference type="HAMAP-Rule" id="MF_00121"/>
    </source>
</evidence>
<dbReference type="InterPro" id="IPR023168">
    <property type="entry name" value="GatB_Yqey_C_2"/>
</dbReference>
<dbReference type="PROSITE" id="PS01234">
    <property type="entry name" value="GATB"/>
    <property type="match status" value="1"/>
</dbReference>
<evidence type="ECO:0000259" key="12">
    <source>
        <dbReference type="SMART" id="SM00845"/>
    </source>
</evidence>
<reference evidence="13 14" key="1">
    <citation type="submission" date="2021-05" db="EMBL/GenBank/DDBJ databases">
        <title>A Polyphasic approach of four new species of the genus Ohtaekwangia: Ohtaekwangia histidinii sp. nov., Ohtaekwangia cretensis sp. nov., Ohtaekwangia indiensis sp. nov., Ohtaekwangia reichenbachii sp. nov. from diverse environment.</title>
        <authorList>
            <person name="Octaviana S."/>
        </authorList>
    </citation>
    <scope>NUCLEOTIDE SEQUENCE [LARGE SCALE GENOMIC DNA]</scope>
    <source>
        <strain evidence="13 14">PWU20</strain>
    </source>
</reference>
<proteinExistence type="inferred from homology"/>